<reference evidence="3 4" key="1">
    <citation type="submission" date="2016-09" db="EMBL/GenBank/DDBJ databases">
        <authorList>
            <person name="Capua I."/>
            <person name="De Benedictis P."/>
            <person name="Joannis T."/>
            <person name="Lombin L.H."/>
            <person name="Cattoli G."/>
        </authorList>
    </citation>
    <scope>NUCLEOTIDE SEQUENCE [LARGE SCALE GENOMIC DNA]</scope>
    <source>
        <strain evidence="3 4">UB20</strain>
    </source>
</reference>
<proteinExistence type="predicted"/>
<protein>
    <recommendedName>
        <fullName evidence="2">DUF1266 domain-containing protein</fullName>
    </recommendedName>
</protein>
<evidence type="ECO:0000259" key="2">
    <source>
        <dbReference type="Pfam" id="PF06889"/>
    </source>
</evidence>
<keyword evidence="1" id="KW-0472">Membrane</keyword>
<organism evidence="3 4">
    <name type="scientific">Tannerella forsythia</name>
    <name type="common">Bacteroides forsythus</name>
    <dbReference type="NCBI Taxonomy" id="28112"/>
    <lineage>
        <taxon>Bacteria</taxon>
        <taxon>Pseudomonadati</taxon>
        <taxon>Bacteroidota</taxon>
        <taxon>Bacteroidia</taxon>
        <taxon>Bacteroidales</taxon>
        <taxon>Tannerellaceae</taxon>
        <taxon>Tannerella</taxon>
    </lineage>
</organism>
<dbReference type="RefSeq" id="WP_081328275.1">
    <property type="nucleotide sequence ID" value="NZ_FMMM01000078.1"/>
</dbReference>
<accession>A0A1D3UVU8</accession>
<dbReference type="AlphaFoldDB" id="A0A1D3UVU8"/>
<feature type="transmembrane region" description="Helical" evidence="1">
    <location>
        <begin position="35"/>
        <end position="53"/>
    </location>
</feature>
<name>A0A1D3UVU8_TANFO</name>
<dbReference type="InterPro" id="IPR009677">
    <property type="entry name" value="DUF1266"/>
</dbReference>
<evidence type="ECO:0000313" key="4">
    <source>
        <dbReference type="Proteomes" id="UP000182057"/>
    </source>
</evidence>
<keyword evidence="1" id="KW-1133">Transmembrane helix</keyword>
<gene>
    <name evidence="3" type="ORF">TFUB20_02479</name>
</gene>
<dbReference type="OrthoDB" id="787383at2"/>
<dbReference type="Pfam" id="PF06889">
    <property type="entry name" value="DUF1266"/>
    <property type="match status" value="1"/>
</dbReference>
<sequence length="298" mass="34151">MKTFFFFIHALAQSNAIRFRADETLPLEQQTSPDYTTYVLILIGIIFVGYFIVTKRRMFEFIFRAATGKFNVTSNNPLSIDKQRSILLGAVYSSQQHARLDTLKLHIESNRRNIILKEWWGIQNTDDALETLDRLRDVGHRYFFPPVVEAMKQAGDQAKKDILLAHFKTSEEMERAILFLNNLQEALETMKKEGTITDMEDLARIGVAGWDVARLSFITRACYDAGYIDEETAWSYLQAADQLAHATLGSWKALGDSYVVGRYFWGGVDEASSLIHLYAKELSEKPQSPWKRIAFKTV</sequence>
<evidence type="ECO:0000313" key="3">
    <source>
        <dbReference type="EMBL" id="SCQ24396.1"/>
    </source>
</evidence>
<dbReference type="EMBL" id="FMMM01000078">
    <property type="protein sequence ID" value="SCQ24396.1"/>
    <property type="molecule type" value="Genomic_DNA"/>
</dbReference>
<keyword evidence="1" id="KW-0812">Transmembrane</keyword>
<feature type="domain" description="DUF1266" evidence="2">
    <location>
        <begin position="116"/>
        <end position="295"/>
    </location>
</feature>
<dbReference type="Proteomes" id="UP000182057">
    <property type="component" value="Unassembled WGS sequence"/>
</dbReference>
<evidence type="ECO:0000256" key="1">
    <source>
        <dbReference type="SAM" id="Phobius"/>
    </source>
</evidence>